<name>A0A1N6D8F1_9BACT</name>
<dbReference type="PANTHER" id="PTHR12526">
    <property type="entry name" value="GLYCOSYLTRANSFERASE"/>
    <property type="match status" value="1"/>
</dbReference>
<organism evidence="3 4">
    <name type="scientific">Algoriphagus halophilus</name>
    <dbReference type="NCBI Taxonomy" id="226505"/>
    <lineage>
        <taxon>Bacteria</taxon>
        <taxon>Pseudomonadati</taxon>
        <taxon>Bacteroidota</taxon>
        <taxon>Cytophagia</taxon>
        <taxon>Cytophagales</taxon>
        <taxon>Cyclobacteriaceae</taxon>
        <taxon>Algoriphagus</taxon>
    </lineage>
</organism>
<dbReference type="Pfam" id="PF00534">
    <property type="entry name" value="Glycos_transf_1"/>
    <property type="match status" value="1"/>
</dbReference>
<dbReference type="OrthoDB" id="9801573at2"/>
<feature type="domain" description="Glycosyl transferase family 1" evidence="1">
    <location>
        <begin position="166"/>
        <end position="305"/>
    </location>
</feature>
<dbReference type="Pfam" id="PF13439">
    <property type="entry name" value="Glyco_transf_4"/>
    <property type="match status" value="1"/>
</dbReference>
<accession>A0A1N6D8F1</accession>
<protein>
    <submittedName>
        <fullName evidence="3">Glycosyltransferase involved in cell wall bisynthesis</fullName>
    </submittedName>
</protein>
<keyword evidence="4" id="KW-1185">Reference proteome</keyword>
<dbReference type="SUPFAM" id="SSF53756">
    <property type="entry name" value="UDP-Glycosyltransferase/glycogen phosphorylase"/>
    <property type="match status" value="1"/>
</dbReference>
<reference evidence="4" key="1">
    <citation type="submission" date="2016-11" db="EMBL/GenBank/DDBJ databases">
        <authorList>
            <person name="Varghese N."/>
            <person name="Submissions S."/>
        </authorList>
    </citation>
    <scope>NUCLEOTIDE SEQUENCE [LARGE SCALE GENOMIC DNA]</scope>
    <source>
        <strain evidence="4">DSM 15292</strain>
    </source>
</reference>
<sequence length="341" mass="38083">MKLAILAPIAWRTPPESYGPWEQIASTITEEMVKLGHEVTLFASGDSITKAKLESVCARPYEIDKSSDPKVLECLHISHLMERAGSFDIIHNHFDFLPLTYSRLINTPMITTIHGFSSNKIISVYEKYDNSSAFISISNADRNCKLTYLDTIYHGVDPALFTFQVSKAEYLLYFGRIHPEKGLDKAIEIAEKSNCHLKIAGLIQDESYFKSQIEPKINGTTVQYLGNLGKEARNLILGEAKALLHPISFEEPFGLSVLESMMCGTPVIAFSKGSMPELIDDGVSGYLVSTIDQAVEAVANLDKLLPVNCRAHAEKNFSMKKMIHNYENAYRKVLEGEELLV</sequence>
<dbReference type="PANTHER" id="PTHR12526:SF595">
    <property type="entry name" value="BLL5217 PROTEIN"/>
    <property type="match status" value="1"/>
</dbReference>
<dbReference type="GO" id="GO:0016757">
    <property type="term" value="F:glycosyltransferase activity"/>
    <property type="evidence" value="ECO:0007669"/>
    <property type="project" value="InterPro"/>
</dbReference>
<dbReference type="CDD" id="cd03802">
    <property type="entry name" value="GT4_AviGT4-like"/>
    <property type="match status" value="1"/>
</dbReference>
<evidence type="ECO:0000259" key="2">
    <source>
        <dbReference type="Pfam" id="PF13439"/>
    </source>
</evidence>
<dbReference type="InterPro" id="IPR001296">
    <property type="entry name" value="Glyco_trans_1"/>
</dbReference>
<gene>
    <name evidence="3" type="ORF">SAMN05444394_0475</name>
</gene>
<feature type="domain" description="Glycosyltransferase subfamily 4-like N-terminal" evidence="2">
    <location>
        <begin position="26"/>
        <end position="158"/>
    </location>
</feature>
<dbReference type="EMBL" id="FSRC01000001">
    <property type="protein sequence ID" value="SIN67070.1"/>
    <property type="molecule type" value="Genomic_DNA"/>
</dbReference>
<keyword evidence="3" id="KW-0808">Transferase</keyword>
<dbReference type="STRING" id="226505.SAMN05444394_0475"/>
<evidence type="ECO:0000313" key="4">
    <source>
        <dbReference type="Proteomes" id="UP000185221"/>
    </source>
</evidence>
<proteinExistence type="predicted"/>
<dbReference type="Proteomes" id="UP000185221">
    <property type="component" value="Unassembled WGS sequence"/>
</dbReference>
<evidence type="ECO:0000313" key="3">
    <source>
        <dbReference type="EMBL" id="SIN67070.1"/>
    </source>
</evidence>
<dbReference type="Gene3D" id="3.40.50.2000">
    <property type="entry name" value="Glycogen Phosphorylase B"/>
    <property type="match status" value="2"/>
</dbReference>
<dbReference type="InterPro" id="IPR028098">
    <property type="entry name" value="Glyco_trans_4-like_N"/>
</dbReference>
<dbReference type="RefSeq" id="WP_074223222.1">
    <property type="nucleotide sequence ID" value="NZ_FSRC01000001.1"/>
</dbReference>
<dbReference type="AlphaFoldDB" id="A0A1N6D8F1"/>
<evidence type="ECO:0000259" key="1">
    <source>
        <dbReference type="Pfam" id="PF00534"/>
    </source>
</evidence>